<dbReference type="RefSeq" id="XP_016759561.1">
    <property type="nucleotide sequence ID" value="XM_016906128.1"/>
</dbReference>
<dbReference type="PRINTS" id="PR00081">
    <property type="entry name" value="GDHRDH"/>
</dbReference>
<accession>M3AXH2</accession>
<dbReference type="Gene3D" id="3.40.50.720">
    <property type="entry name" value="NAD(P)-binding Rossmann-like Domain"/>
    <property type="match status" value="1"/>
</dbReference>
<dbReference type="CDD" id="cd05233">
    <property type="entry name" value="SDR_c"/>
    <property type="match status" value="1"/>
</dbReference>
<dbReference type="Pfam" id="PF13561">
    <property type="entry name" value="adh_short_C2"/>
    <property type="match status" value="1"/>
</dbReference>
<gene>
    <name evidence="5" type="ORF">SEPMUDRAFT_150376</name>
</gene>
<dbReference type="InterPro" id="IPR036291">
    <property type="entry name" value="NAD(P)-bd_dom_sf"/>
</dbReference>
<keyword evidence="2" id="KW-0521">NADP</keyword>
<dbReference type="OMA" id="EPNNEPY"/>
<comment type="similarity">
    <text evidence="1">Belongs to the short-chain dehydrogenases/reductases (SDR) family.</text>
</comment>
<protein>
    <submittedName>
        <fullName evidence="5">Short-chain dehydrogenase</fullName>
    </submittedName>
</protein>
<dbReference type="FunFam" id="3.40.50.720:FF:000084">
    <property type="entry name" value="Short-chain dehydrogenase reductase"/>
    <property type="match status" value="1"/>
</dbReference>
<dbReference type="PANTHER" id="PTHR24321">
    <property type="entry name" value="DEHYDROGENASES, SHORT CHAIN"/>
    <property type="match status" value="1"/>
</dbReference>
<evidence type="ECO:0000313" key="5">
    <source>
        <dbReference type="EMBL" id="EMF11440.1"/>
    </source>
</evidence>
<dbReference type="eggNOG" id="KOG0725">
    <property type="taxonomic scope" value="Eukaryota"/>
</dbReference>
<dbReference type="GeneID" id="27903265"/>
<dbReference type="InterPro" id="IPR002347">
    <property type="entry name" value="SDR_fam"/>
</dbReference>
<dbReference type="HOGENOM" id="CLU_010194_1_0_1"/>
<evidence type="ECO:0000256" key="2">
    <source>
        <dbReference type="ARBA" id="ARBA00022857"/>
    </source>
</evidence>
<organism evidence="5 6">
    <name type="scientific">Sphaerulina musiva (strain SO2202)</name>
    <name type="common">Poplar stem canker fungus</name>
    <name type="synonym">Septoria musiva</name>
    <dbReference type="NCBI Taxonomy" id="692275"/>
    <lineage>
        <taxon>Eukaryota</taxon>
        <taxon>Fungi</taxon>
        <taxon>Dikarya</taxon>
        <taxon>Ascomycota</taxon>
        <taxon>Pezizomycotina</taxon>
        <taxon>Dothideomycetes</taxon>
        <taxon>Dothideomycetidae</taxon>
        <taxon>Mycosphaerellales</taxon>
        <taxon>Mycosphaerellaceae</taxon>
        <taxon>Sphaerulina</taxon>
    </lineage>
</organism>
<keyword evidence="6" id="KW-1185">Reference proteome</keyword>
<reference evidence="5 6" key="1">
    <citation type="journal article" date="2012" name="PLoS Pathog.">
        <title>Diverse lifestyles and strategies of plant pathogenesis encoded in the genomes of eighteen Dothideomycetes fungi.</title>
        <authorList>
            <person name="Ohm R.A."/>
            <person name="Feau N."/>
            <person name="Henrissat B."/>
            <person name="Schoch C.L."/>
            <person name="Horwitz B.A."/>
            <person name="Barry K.W."/>
            <person name="Condon B.J."/>
            <person name="Copeland A.C."/>
            <person name="Dhillon B."/>
            <person name="Glaser F."/>
            <person name="Hesse C.N."/>
            <person name="Kosti I."/>
            <person name="LaButti K."/>
            <person name="Lindquist E.A."/>
            <person name="Lucas S."/>
            <person name="Salamov A.A."/>
            <person name="Bradshaw R.E."/>
            <person name="Ciuffetti L."/>
            <person name="Hamelin R.C."/>
            <person name="Kema G.H.J."/>
            <person name="Lawrence C."/>
            <person name="Scott J.A."/>
            <person name="Spatafora J.W."/>
            <person name="Turgeon B.G."/>
            <person name="de Wit P.J.G.M."/>
            <person name="Zhong S."/>
            <person name="Goodwin S.B."/>
            <person name="Grigoriev I.V."/>
        </authorList>
    </citation>
    <scope>NUCLEOTIDE SEQUENCE [LARGE SCALE GENOMIC DNA]</scope>
    <source>
        <strain evidence="5 6">SO2202</strain>
    </source>
</reference>
<dbReference type="AlphaFoldDB" id="M3AXH2"/>
<dbReference type="STRING" id="692275.M3AXH2"/>
<dbReference type="EMBL" id="KB456266">
    <property type="protein sequence ID" value="EMF11440.1"/>
    <property type="molecule type" value="Genomic_DNA"/>
</dbReference>
<dbReference type="PRINTS" id="PR00080">
    <property type="entry name" value="SDRFAMILY"/>
</dbReference>
<dbReference type="GO" id="GO:0016491">
    <property type="term" value="F:oxidoreductase activity"/>
    <property type="evidence" value="ECO:0007669"/>
    <property type="project" value="UniProtKB-KW"/>
</dbReference>
<dbReference type="OrthoDB" id="5840532at2759"/>
<proteinExistence type="inferred from homology"/>
<feature type="region of interest" description="Disordered" evidence="4">
    <location>
        <begin position="135"/>
        <end position="154"/>
    </location>
</feature>
<dbReference type="PANTHER" id="PTHR24321:SF8">
    <property type="entry name" value="ESTRADIOL 17-BETA-DEHYDROGENASE 8-RELATED"/>
    <property type="match status" value="1"/>
</dbReference>
<dbReference type="InterPro" id="IPR020904">
    <property type="entry name" value="Sc_DH/Rdtase_CS"/>
</dbReference>
<evidence type="ECO:0000256" key="1">
    <source>
        <dbReference type="ARBA" id="ARBA00006484"/>
    </source>
</evidence>
<keyword evidence="3" id="KW-0560">Oxidoreductase</keyword>
<dbReference type="PROSITE" id="PS00061">
    <property type="entry name" value="ADH_SHORT"/>
    <property type="match status" value="1"/>
</dbReference>
<dbReference type="Proteomes" id="UP000016931">
    <property type="component" value="Unassembled WGS sequence"/>
</dbReference>
<evidence type="ECO:0000256" key="4">
    <source>
        <dbReference type="SAM" id="MobiDB-lite"/>
    </source>
</evidence>
<sequence>MASKNYLITGAGRGIGRGLSRLLLQKGHRVFLVDNNEAELKHIITNISKDHNSSTRYTSALCDLRQHQAIQQTVADAKTFFNGHLDVLINNAADTSSVGRSHLSELTLEDWNSAVETNLTAPMLLSQACLPLLKSSSSSSSSSRPEGERAGGGGVIINISSTRALMSEPNNEPYSATKAGLLGLTQSMAVSLAPQGIRVNAILPGWIHVANECKEADEKGQKWEEGLTREDHAWHLTGRVGRVEDVLKAVEYLVENDGVSGAELVVDGGVTRKMVYPEE</sequence>
<evidence type="ECO:0000313" key="6">
    <source>
        <dbReference type="Proteomes" id="UP000016931"/>
    </source>
</evidence>
<evidence type="ECO:0000256" key="3">
    <source>
        <dbReference type="ARBA" id="ARBA00023002"/>
    </source>
</evidence>
<dbReference type="SUPFAM" id="SSF51735">
    <property type="entry name" value="NAD(P)-binding Rossmann-fold domains"/>
    <property type="match status" value="1"/>
</dbReference>
<name>M3AXH2_SPHMS</name>